<sequence length="388" mass="42474">MRRTDLSAALRLALVKADGYSHVHALVPPPAPRRLPASGPLSAALQAAHQALGALKAHADLLPNTDLLTRTLARREAVQSSQIEGTRTQLHELLEFEATGGEGMPTDATITERYVEALELGLNALRGAGTRQALSLGLIKEMHRVLMQDGQAALTPGKYREKQAWIGAGTRIEEATFVPPPPAYIADCMRELEVSLLQYEMAEDEYGELSIIAQVAMAHAQFETIHPFADGNGRVGRLLIPLMLAAEGYPPLYVSGYLLSRRRDYYDALAAVQLQGKWAEWIIFLCQAICNAADSAIAIARDLNAIELAWLASLNDLRVDAAARRLPSLLLGYPVVTVRQVARLLTISFPAANKAIEQLVARGILTEPSRRRNRVFYAHAILERLAMP</sequence>
<feature type="binding site" evidence="2">
    <location>
        <position position="84"/>
    </location>
    <ligand>
        <name>ATP</name>
        <dbReference type="ChEBI" id="CHEBI:30616"/>
    </ligand>
</feature>
<dbReference type="InterPro" id="IPR040198">
    <property type="entry name" value="Fido_containing"/>
</dbReference>
<dbReference type="GO" id="GO:0000287">
    <property type="term" value="F:magnesium ion binding"/>
    <property type="evidence" value="ECO:0007669"/>
    <property type="project" value="UniProtKB-UniRule"/>
</dbReference>
<accession>A0A3E0H9M9</accession>
<organism evidence="6 7">
    <name type="scientific">Paraperlucidibaca baekdonensis</name>
    <dbReference type="NCBI Taxonomy" id="748120"/>
    <lineage>
        <taxon>Bacteria</taxon>
        <taxon>Pseudomonadati</taxon>
        <taxon>Pseudomonadota</taxon>
        <taxon>Gammaproteobacteria</taxon>
        <taxon>Moraxellales</taxon>
        <taxon>Moraxellaceae</taxon>
        <taxon>Paraperlucidibaca</taxon>
    </lineage>
</organism>
<dbReference type="GO" id="GO:0042803">
    <property type="term" value="F:protein homodimerization activity"/>
    <property type="evidence" value="ECO:0007669"/>
    <property type="project" value="UniProtKB-UniRule"/>
</dbReference>
<dbReference type="Gene3D" id="1.10.3290.10">
    <property type="entry name" value="Fido-like domain"/>
    <property type="match status" value="1"/>
</dbReference>
<dbReference type="InterPro" id="IPR025758">
    <property type="entry name" value="Fic/DOC_N"/>
</dbReference>
<comment type="caution">
    <text evidence="6">The sequence shown here is derived from an EMBL/GenBank/DDBJ whole genome shotgun (WGS) entry which is preliminary data.</text>
</comment>
<dbReference type="Pfam" id="PF02661">
    <property type="entry name" value="Fic"/>
    <property type="match status" value="1"/>
</dbReference>
<dbReference type="InterPro" id="IPR003812">
    <property type="entry name" value="Fido"/>
</dbReference>
<dbReference type="OrthoDB" id="9807853at2"/>
<protein>
    <recommendedName>
        <fullName evidence="1">Protein adenylyltransferase</fullName>
        <ecNumber evidence="1">2.7.7.108</ecNumber>
    </recommendedName>
    <alternativeName>
        <fullName evidence="1">AMPylator</fullName>
    </alternativeName>
</protein>
<dbReference type="PANTHER" id="PTHR13504:SF38">
    <property type="entry name" value="FIDO DOMAIN-CONTAINING PROTEIN"/>
    <property type="match status" value="1"/>
</dbReference>
<keyword evidence="1" id="KW-0808">Transferase</keyword>
<comment type="catalytic activity">
    <reaction evidence="1">
        <text>L-threonyl-[protein] + ATP = 3-O-(5'-adenylyl)-L-threonyl-[protein] + diphosphate</text>
        <dbReference type="Rhea" id="RHEA:54292"/>
        <dbReference type="Rhea" id="RHEA-COMP:11060"/>
        <dbReference type="Rhea" id="RHEA-COMP:13847"/>
        <dbReference type="ChEBI" id="CHEBI:30013"/>
        <dbReference type="ChEBI" id="CHEBI:30616"/>
        <dbReference type="ChEBI" id="CHEBI:33019"/>
        <dbReference type="ChEBI" id="CHEBI:138113"/>
        <dbReference type="EC" id="2.7.7.108"/>
    </reaction>
</comment>
<feature type="domain" description="Fido" evidence="5">
    <location>
        <begin position="134"/>
        <end position="287"/>
    </location>
</feature>
<comment type="subunit">
    <text evidence="1">Homodimer.</text>
</comment>
<dbReference type="GO" id="GO:0070733">
    <property type="term" value="F:AMPylase activity"/>
    <property type="evidence" value="ECO:0007669"/>
    <property type="project" value="UniProtKB-UniRule"/>
</dbReference>
<dbReference type="PIRSF" id="PIRSF038925">
    <property type="entry name" value="AMP-prot_trans"/>
    <property type="match status" value="1"/>
</dbReference>
<feature type="binding site" evidence="4">
    <location>
        <begin position="265"/>
        <end position="266"/>
    </location>
    <ligand>
        <name>ATP</name>
        <dbReference type="ChEBI" id="CHEBI:30616"/>
    </ligand>
</feature>
<feature type="binding site" evidence="4">
    <location>
        <begin position="230"/>
        <end position="237"/>
    </location>
    <ligand>
        <name>ATP</name>
        <dbReference type="ChEBI" id="CHEBI:30616"/>
    </ligand>
</feature>
<reference evidence="6 7" key="1">
    <citation type="submission" date="2018-08" db="EMBL/GenBank/DDBJ databases">
        <title>Genomic Encyclopedia of Type Strains, Phase IV (KMG-IV): sequencing the most valuable type-strain genomes for metagenomic binning, comparative biology and taxonomic classification.</title>
        <authorList>
            <person name="Goeker M."/>
        </authorList>
    </citation>
    <scope>NUCLEOTIDE SEQUENCE [LARGE SCALE GENOMIC DNA]</scope>
    <source>
        <strain evidence="6 7">DSM 26022</strain>
    </source>
</reference>
<proteinExistence type="predicted"/>
<keyword evidence="7" id="KW-1185">Reference proteome</keyword>
<dbReference type="InterPro" id="IPR026287">
    <property type="entry name" value="SoFic-like"/>
</dbReference>
<evidence type="ECO:0000256" key="2">
    <source>
        <dbReference type="PIRSR" id="PIRSR038925-1"/>
    </source>
</evidence>
<dbReference type="EC" id="2.7.7.108" evidence="1"/>
<dbReference type="PROSITE" id="PS51459">
    <property type="entry name" value="FIDO"/>
    <property type="match status" value="1"/>
</dbReference>
<dbReference type="InterPro" id="IPR036597">
    <property type="entry name" value="Fido-like_dom_sf"/>
</dbReference>
<keyword evidence="1 2" id="KW-0547">Nucleotide-binding</keyword>
<feature type="binding site" evidence="2">
    <location>
        <position position="226"/>
    </location>
    <ligand>
        <name>ATP</name>
        <dbReference type="ChEBI" id="CHEBI:30616"/>
    </ligand>
</feature>
<dbReference type="AlphaFoldDB" id="A0A3E0H9M9"/>
<comment type="function">
    <text evidence="1">Adenylyltransferase that mediates the addition of adenosine 5'-monophosphate (AMP) to specific residues of target proteins.</text>
</comment>
<evidence type="ECO:0000256" key="3">
    <source>
        <dbReference type="PIRSR" id="PIRSR640198-1"/>
    </source>
</evidence>
<dbReference type="SUPFAM" id="SSF140931">
    <property type="entry name" value="Fic-like"/>
    <property type="match status" value="1"/>
</dbReference>
<evidence type="ECO:0000256" key="1">
    <source>
        <dbReference type="PIRNR" id="PIRNR038925"/>
    </source>
</evidence>
<name>A0A3E0H9M9_9GAMM</name>
<dbReference type="Proteomes" id="UP000256774">
    <property type="component" value="Unassembled WGS sequence"/>
</dbReference>
<comment type="catalytic activity">
    <reaction evidence="1">
        <text>L-tyrosyl-[protein] + ATP = O-(5'-adenylyl)-L-tyrosyl-[protein] + diphosphate</text>
        <dbReference type="Rhea" id="RHEA:54288"/>
        <dbReference type="Rhea" id="RHEA-COMP:10136"/>
        <dbReference type="Rhea" id="RHEA-COMP:13846"/>
        <dbReference type="ChEBI" id="CHEBI:30616"/>
        <dbReference type="ChEBI" id="CHEBI:33019"/>
        <dbReference type="ChEBI" id="CHEBI:46858"/>
        <dbReference type="ChEBI" id="CHEBI:83624"/>
        <dbReference type="EC" id="2.7.7.108"/>
    </reaction>
</comment>
<dbReference type="RefSeq" id="WP_116207425.1">
    <property type="nucleotide sequence ID" value="NZ_QUNR01000001.1"/>
</dbReference>
<dbReference type="Pfam" id="PF13784">
    <property type="entry name" value="Fic_N"/>
    <property type="match status" value="1"/>
</dbReference>
<feature type="binding site" evidence="2">
    <location>
        <position position="265"/>
    </location>
    <ligand>
        <name>ATP</name>
        <dbReference type="ChEBI" id="CHEBI:30616"/>
    </ligand>
</feature>
<keyword evidence="1" id="KW-0548">Nucleotidyltransferase</keyword>
<evidence type="ECO:0000313" key="6">
    <source>
        <dbReference type="EMBL" id="REH40385.1"/>
    </source>
</evidence>
<evidence type="ECO:0000256" key="4">
    <source>
        <dbReference type="PIRSR" id="PIRSR640198-2"/>
    </source>
</evidence>
<evidence type="ECO:0000259" key="5">
    <source>
        <dbReference type="PROSITE" id="PS51459"/>
    </source>
</evidence>
<gene>
    <name evidence="6" type="ORF">DFR26_0586</name>
</gene>
<feature type="active site" evidence="3">
    <location>
        <position position="226"/>
    </location>
</feature>
<keyword evidence="1 2" id="KW-0067">ATP-binding</keyword>
<evidence type="ECO:0000313" key="7">
    <source>
        <dbReference type="Proteomes" id="UP000256774"/>
    </source>
</evidence>
<dbReference type="PANTHER" id="PTHR13504">
    <property type="entry name" value="FIDO DOMAIN-CONTAINING PROTEIN DDB_G0283145"/>
    <property type="match status" value="1"/>
</dbReference>
<dbReference type="EMBL" id="QUNR01000001">
    <property type="protein sequence ID" value="REH40385.1"/>
    <property type="molecule type" value="Genomic_DNA"/>
</dbReference>
<dbReference type="GO" id="GO:0005524">
    <property type="term" value="F:ATP binding"/>
    <property type="evidence" value="ECO:0007669"/>
    <property type="project" value="UniProtKB-UniRule"/>
</dbReference>
<feature type="binding site" evidence="2">
    <location>
        <begin position="231"/>
        <end position="237"/>
    </location>
    <ligand>
        <name>ATP</name>
        <dbReference type="ChEBI" id="CHEBI:30616"/>
    </ligand>
</feature>